<dbReference type="SUPFAM" id="SSF48613">
    <property type="entry name" value="Heme oxygenase-like"/>
    <property type="match status" value="1"/>
</dbReference>
<dbReference type="Pfam" id="PF03070">
    <property type="entry name" value="TENA_THI-4"/>
    <property type="match status" value="1"/>
</dbReference>
<evidence type="ECO:0000259" key="2">
    <source>
        <dbReference type="Pfam" id="PF03070"/>
    </source>
</evidence>
<proteinExistence type="inferred from homology"/>
<dbReference type="Gene3D" id="1.20.910.10">
    <property type="entry name" value="Heme oxygenase-like"/>
    <property type="match status" value="1"/>
</dbReference>
<keyword evidence="4" id="KW-1185">Reference proteome</keyword>
<evidence type="ECO:0000256" key="1">
    <source>
        <dbReference type="ARBA" id="ARBA00009042"/>
    </source>
</evidence>
<accession>A0A8H4KGH2</accession>
<name>A0A8H4KGH2_9HYPO</name>
<comment type="similarity">
    <text evidence="1">Belongs to the fungal fucose-specific lectin family.</text>
</comment>
<dbReference type="InterPro" id="IPR012475">
    <property type="entry name" value="Fungal_lectin"/>
</dbReference>
<sequence length="391" mass="45653">MVVIKWLWSHPQNRDLVKEFLANPFCRFCAHGTDEEALPFYQQLAIQDYYYLLAHVKFKALRLNSIPDHDVTRMKKAAKSISTSAEAAEYWLNICTEKLGITESKIKDTPRSAAELGYESYLHSNTTKVTWFGLHIIMVPCYYGWRRLAQELSEDPETKKNTKFYETFIEKNNTEDSIISLNETLNDGYSQWKSKELEDRWLELFRRSLQMEIALFNDALKTSPNLCPIATVHVWGTTYIFSSRDGSIVYRKTRNNPNNQDWKVITQTDDTVFSERLGSSVFSATVWDEQIRLYYINQHYLIRELCLEKENGDWTHGALTGQKFKVLPGSHLDAISTKELRVSDKDHVQIKVIFVDCKRTVWEAYIEKGEWHRRIISRPTPAQVENQANAR</sequence>
<dbReference type="GO" id="GO:0006772">
    <property type="term" value="P:thiamine metabolic process"/>
    <property type="evidence" value="ECO:0007669"/>
    <property type="project" value="UniProtKB-ARBA"/>
</dbReference>
<evidence type="ECO:0000313" key="4">
    <source>
        <dbReference type="Proteomes" id="UP000605986"/>
    </source>
</evidence>
<feature type="domain" description="Thiaminase-2/PQQC" evidence="2">
    <location>
        <begin position="23"/>
        <end position="214"/>
    </location>
</feature>
<dbReference type="InterPro" id="IPR016084">
    <property type="entry name" value="Haem_Oase-like_multi-hlx"/>
</dbReference>
<dbReference type="InterPro" id="IPR004305">
    <property type="entry name" value="Thiaminase-2/PQQC"/>
</dbReference>
<dbReference type="Proteomes" id="UP000605986">
    <property type="component" value="Unassembled WGS sequence"/>
</dbReference>
<reference evidence="3" key="1">
    <citation type="submission" date="2020-01" db="EMBL/GenBank/DDBJ databases">
        <title>Identification and distribution of gene clusters putatively required for synthesis of sphingolipid metabolism inhibitors in phylogenetically diverse species of the filamentous fungus Fusarium.</title>
        <authorList>
            <person name="Kim H.-S."/>
            <person name="Busman M."/>
            <person name="Brown D.W."/>
            <person name="Divon H."/>
            <person name="Uhlig S."/>
            <person name="Proctor R.H."/>
        </authorList>
    </citation>
    <scope>NUCLEOTIDE SEQUENCE</scope>
    <source>
        <strain evidence="3">NRRL 53441</strain>
    </source>
</reference>
<comment type="caution">
    <text evidence="3">The sequence shown here is derived from an EMBL/GenBank/DDBJ whole genome shotgun (WGS) entry which is preliminary data.</text>
</comment>
<dbReference type="Pfam" id="PF07938">
    <property type="entry name" value="Fungal_lectin"/>
    <property type="match status" value="1"/>
</dbReference>
<dbReference type="Gene3D" id="2.120.10.70">
    <property type="entry name" value="Fucose-specific lectin"/>
    <property type="match status" value="1"/>
</dbReference>
<dbReference type="EMBL" id="JAADJG010000293">
    <property type="protein sequence ID" value="KAF4449284.1"/>
    <property type="molecule type" value="Genomic_DNA"/>
</dbReference>
<protein>
    <submittedName>
        <fullName evidence="3">Heme oxygenase-like protein</fullName>
    </submittedName>
</protein>
<dbReference type="AlphaFoldDB" id="A0A8H4KGH2"/>
<dbReference type="OrthoDB" id="2851859at2759"/>
<gene>
    <name evidence="3" type="ORF">F53441_7402</name>
</gene>
<evidence type="ECO:0000313" key="3">
    <source>
        <dbReference type="EMBL" id="KAF4449284.1"/>
    </source>
</evidence>
<dbReference type="CDD" id="cd19359">
    <property type="entry name" value="TenA_C_Bt3146-like"/>
    <property type="match status" value="1"/>
</dbReference>
<organism evidence="3 4">
    <name type="scientific">Fusarium austroafricanum</name>
    <dbReference type="NCBI Taxonomy" id="2364996"/>
    <lineage>
        <taxon>Eukaryota</taxon>
        <taxon>Fungi</taxon>
        <taxon>Dikarya</taxon>
        <taxon>Ascomycota</taxon>
        <taxon>Pezizomycotina</taxon>
        <taxon>Sordariomycetes</taxon>
        <taxon>Hypocreomycetidae</taxon>
        <taxon>Hypocreales</taxon>
        <taxon>Nectriaceae</taxon>
        <taxon>Fusarium</taxon>
        <taxon>Fusarium concolor species complex</taxon>
    </lineage>
</organism>